<evidence type="ECO:0000313" key="2">
    <source>
        <dbReference type="Proteomes" id="UP000001946"/>
    </source>
</evidence>
<protein>
    <submittedName>
        <fullName evidence="1">Uncharacterized protein</fullName>
    </submittedName>
</protein>
<name>Q252H1_DESHY</name>
<proteinExistence type="predicted"/>
<dbReference type="STRING" id="138119.DSY0032"/>
<keyword evidence="2" id="KW-1185">Reference proteome</keyword>
<gene>
    <name evidence="1" type="ordered locus">DSY0032</name>
</gene>
<dbReference type="Proteomes" id="UP000001946">
    <property type="component" value="Chromosome"/>
</dbReference>
<organism evidence="1 2">
    <name type="scientific">Desulfitobacterium hafniense (strain Y51)</name>
    <dbReference type="NCBI Taxonomy" id="138119"/>
    <lineage>
        <taxon>Bacteria</taxon>
        <taxon>Bacillati</taxon>
        <taxon>Bacillota</taxon>
        <taxon>Clostridia</taxon>
        <taxon>Eubacteriales</taxon>
        <taxon>Desulfitobacteriaceae</taxon>
        <taxon>Desulfitobacterium</taxon>
    </lineage>
</organism>
<dbReference type="AlphaFoldDB" id="Q252H1"/>
<dbReference type="HOGENOM" id="CLU_1292686_0_0_9"/>
<dbReference type="KEGG" id="dsy:DSY0032"/>
<dbReference type="EMBL" id="AP008230">
    <property type="protein sequence ID" value="BAE81821.1"/>
    <property type="molecule type" value="Genomic_DNA"/>
</dbReference>
<accession>Q252H1</accession>
<sequence length="213" mass="23999">MPLRLLKWHTGADRGQRWGNGVLSHGRRLGEALFLHKRITILRQGDSIFLPAIRIHLGVKHRLFRIVHGIAACFLAAITPVQFDVQRIADLPRLHVKVGVYIEPIIVPRRLHVGSEYRVHIKICVDIKVEPPVHFHDFIGEREVFFFEPGGCCQLRVMHLCRRISAHWLTSRGSLAAAAVLFSLCFFGEAVVEASSSAPSSMYSRTVAGTYFS</sequence>
<reference evidence="1 2" key="1">
    <citation type="journal article" date="2006" name="J. Bacteriol.">
        <title>Complete genome sequence of the dehalorespiring bacterium Desulfitobacterium hafniense Y51 and comparison with Dehalococcoides ethenogenes 195.</title>
        <authorList>
            <person name="Nonaka H."/>
            <person name="Keresztes G."/>
            <person name="Shinoda Y."/>
            <person name="Ikenaga Y."/>
            <person name="Abe M."/>
            <person name="Naito K."/>
            <person name="Inatomi K."/>
            <person name="Furukawa K."/>
            <person name="Inui M."/>
            <person name="Yukawa H."/>
        </authorList>
    </citation>
    <scope>NUCLEOTIDE SEQUENCE [LARGE SCALE GENOMIC DNA]</scope>
    <source>
        <strain evidence="1 2">Y51</strain>
    </source>
</reference>
<evidence type="ECO:0000313" key="1">
    <source>
        <dbReference type="EMBL" id="BAE81821.1"/>
    </source>
</evidence>